<evidence type="ECO:0000259" key="4">
    <source>
        <dbReference type="Pfam" id="PF03865"/>
    </source>
</evidence>
<sequence>MTLSRGQGGGAGARGVRAGLLLAGAALPWVMPPAGARAQEAPVPPTREELTAGKDAANPTVARPRLIVQDDGIERGPCPLADPAFAQTRVTFSSVTFANLRAVPPAALDDTWSDLAGREVPVAALCEVRDRAATALRAMGYLAAVQIPPQRIGKSGTVRMDVLIARLTEVQVRGKAGPSEKLIAAHLARLTREEWFNVNRAERHLLLLGDLPGYSVRLVLRPARGAPGDVTGDVLVERRPLELAVGVQNLGPRANGREGGFAQLILNGVTGLGDQTLFSLFNTAQFDEQTVVQVGHEFALGPDGLRLGGRLLYGTGKPELPGGDFKTETVLGNLELSYPLVRRQSRSITLAGGLDVIDQSVDLGAIRVSQDKLRVVYARLTADAIDRRSLTGYRGYTPNEPRWRAGMAIELRQGIGALGASGDCAPIAACLAPHVPISNFFGDPTAFVIRGEGYLEYRPHPVVTLAVSPRIQYSDASLLNFEQYSLGNYTVGRGYDPGAVLGDSGAGAGFELRYGRGTPHSPDAVALQPFVFLDAARAWSHDRAPGEDSFSLYSAGGGLRARWGDHLDANLMLAVPLKRAPLRATRGDVRILFNVRARLVPWRPE</sequence>
<dbReference type="InterPro" id="IPR005565">
    <property type="entry name" value="Hemolysn_activator_HlyB_C"/>
</dbReference>
<dbReference type="PANTHER" id="PTHR34597">
    <property type="entry name" value="SLR1661 PROTEIN"/>
    <property type="match status" value="1"/>
</dbReference>
<protein>
    <submittedName>
        <fullName evidence="6">ShlB/FhaC/HecB family hemolysin secretion/activation protein</fullName>
    </submittedName>
</protein>
<dbReference type="Pfam" id="PF03865">
    <property type="entry name" value="ShlB"/>
    <property type="match status" value="1"/>
</dbReference>
<keyword evidence="1" id="KW-1134">Transmembrane beta strand</keyword>
<dbReference type="Gene3D" id="3.10.20.310">
    <property type="entry name" value="membrane protein fhac"/>
    <property type="match status" value="1"/>
</dbReference>
<comment type="caution">
    <text evidence="6">The sequence shown here is derived from an EMBL/GenBank/DDBJ whole genome shotgun (WGS) entry which is preliminary data.</text>
</comment>
<evidence type="ECO:0000256" key="2">
    <source>
        <dbReference type="ARBA" id="ARBA00022692"/>
    </source>
</evidence>
<evidence type="ECO:0000313" key="7">
    <source>
        <dbReference type="Proteomes" id="UP001216253"/>
    </source>
</evidence>
<evidence type="ECO:0000313" key="6">
    <source>
        <dbReference type="EMBL" id="MDE8651662.1"/>
    </source>
</evidence>
<dbReference type="InterPro" id="IPR051544">
    <property type="entry name" value="TPS_OM_transporter"/>
</dbReference>
<dbReference type="EMBL" id="JARESE010000020">
    <property type="protein sequence ID" value="MDE8651662.1"/>
    <property type="molecule type" value="Genomic_DNA"/>
</dbReference>
<evidence type="ECO:0000256" key="1">
    <source>
        <dbReference type="ARBA" id="ARBA00022452"/>
    </source>
</evidence>
<dbReference type="PANTHER" id="PTHR34597:SF6">
    <property type="entry name" value="BLR6126 PROTEIN"/>
    <property type="match status" value="1"/>
</dbReference>
<feature type="domain" description="Haemolysin activator HlyB C-terminal" evidence="4">
    <location>
        <begin position="463"/>
        <end position="560"/>
    </location>
</feature>
<name>A0ABT5WNQ6_9SPHN</name>
<dbReference type="Pfam" id="PF08479">
    <property type="entry name" value="POTRA_2"/>
    <property type="match status" value="1"/>
</dbReference>
<keyword evidence="7" id="KW-1185">Reference proteome</keyword>
<evidence type="ECO:0000259" key="5">
    <source>
        <dbReference type="Pfam" id="PF08479"/>
    </source>
</evidence>
<evidence type="ECO:0000256" key="3">
    <source>
        <dbReference type="ARBA" id="ARBA00023237"/>
    </source>
</evidence>
<organism evidence="6 7">
    <name type="scientific">Novosphingobium album</name>
    <name type="common">ex Liu et al. 2023</name>
    <dbReference type="NCBI Taxonomy" id="3031130"/>
    <lineage>
        <taxon>Bacteria</taxon>
        <taxon>Pseudomonadati</taxon>
        <taxon>Pseudomonadota</taxon>
        <taxon>Alphaproteobacteria</taxon>
        <taxon>Sphingomonadales</taxon>
        <taxon>Sphingomonadaceae</taxon>
        <taxon>Novosphingobium</taxon>
    </lineage>
</organism>
<dbReference type="Gene3D" id="2.40.160.50">
    <property type="entry name" value="membrane protein fhac: a member of the omp85/tpsb transporter family"/>
    <property type="match status" value="1"/>
</dbReference>
<keyword evidence="3" id="KW-0998">Cell outer membrane</keyword>
<reference evidence="6 7" key="1">
    <citation type="submission" date="2023-03" db="EMBL/GenBank/DDBJ databases">
        <title>NovoSphingobium album sp. nov. isolated from polycyclic aromatic hydrocarbons- and heavy-metal polluted soil.</title>
        <authorList>
            <person name="Liu Z."/>
            <person name="Wang K."/>
        </authorList>
    </citation>
    <scope>NUCLEOTIDE SEQUENCE [LARGE SCALE GENOMIC DNA]</scope>
    <source>
        <strain evidence="6 7">H3SJ31-1</strain>
    </source>
</reference>
<accession>A0ABT5WNQ6</accession>
<proteinExistence type="predicted"/>
<keyword evidence="2" id="KW-0812">Transmembrane</keyword>
<dbReference type="InterPro" id="IPR013686">
    <property type="entry name" value="Polypept-transport_assoc_ShlB"/>
</dbReference>
<keyword evidence="1" id="KW-0472">Membrane</keyword>
<dbReference type="Proteomes" id="UP001216253">
    <property type="component" value="Unassembled WGS sequence"/>
</dbReference>
<gene>
    <name evidence="6" type="ORF">PYV00_08005</name>
</gene>
<feature type="domain" description="Polypeptide-transport-associated ShlB-type" evidence="5">
    <location>
        <begin position="92"/>
        <end position="163"/>
    </location>
</feature>